<dbReference type="EMBL" id="JACHGW010000001">
    <property type="protein sequence ID" value="MBB6049786.1"/>
    <property type="molecule type" value="Genomic_DNA"/>
</dbReference>
<organism evidence="1 2">
    <name type="scientific">Armatimonas rosea</name>
    <dbReference type="NCBI Taxonomy" id="685828"/>
    <lineage>
        <taxon>Bacteria</taxon>
        <taxon>Bacillati</taxon>
        <taxon>Armatimonadota</taxon>
        <taxon>Armatimonadia</taxon>
        <taxon>Armatimonadales</taxon>
        <taxon>Armatimonadaceae</taxon>
        <taxon>Armatimonas</taxon>
    </lineage>
</organism>
<evidence type="ECO:0000313" key="1">
    <source>
        <dbReference type="EMBL" id="MBB6049786.1"/>
    </source>
</evidence>
<gene>
    <name evidence="1" type="ORF">HNQ39_001548</name>
</gene>
<dbReference type="InterPro" id="IPR036278">
    <property type="entry name" value="Sialidase_sf"/>
</dbReference>
<evidence type="ECO:0000313" key="2">
    <source>
        <dbReference type="Proteomes" id="UP000520814"/>
    </source>
</evidence>
<protein>
    <submittedName>
        <fullName evidence="1">Uncharacterized protein</fullName>
    </submittedName>
</protein>
<keyword evidence="2" id="KW-1185">Reference proteome</keyword>
<sequence length="441" mass="49972">MAIFKAERDTGYRGIWYMNQPVKGPLRYKYSGGFATYPQQHVPIAIYAPKVQKTFFVYGATPQGKNTLWHAVSYFDHKTGTVPRPALLLDKKTDDAHDNPTLAIDGDGYLWVFSNSHGTGRPSFIHKSAKPYEIDAWERVLETNFSYGQPWWLERHGFVFLHTRYSKGRGLFCQTSRDGRTWAEPQPTAFIAEGHYQISWPDTERGVLTTVFDYHPKPGGLNARTNLYLMQSRDGGKSWTTILGERLALPLTQTPNPALVFDYQKEGKLVYLKDINYDSQGRVIVLYLTSKGFEPGPQSGPYQWWTARWTGAGWERYAFTESDHNYDHGSLYIEGEGSWRVIAPTGPGPQPGTTGGEVFVWTTRDFGKTWHKGASLTPAATRNHTYVRRPLHAHPDFYALWADGNPLDEERAPHASRLYAATLSGKVLSLPETMSQERALL</sequence>
<accession>A0A7W9W660</accession>
<comment type="caution">
    <text evidence="1">The sequence shown here is derived from an EMBL/GenBank/DDBJ whole genome shotgun (WGS) entry which is preliminary data.</text>
</comment>
<name>A0A7W9W660_ARMRO</name>
<dbReference type="Pfam" id="PF15892">
    <property type="entry name" value="BNR_4"/>
    <property type="match status" value="1"/>
</dbReference>
<reference evidence="1 2" key="1">
    <citation type="submission" date="2020-08" db="EMBL/GenBank/DDBJ databases">
        <title>Genomic Encyclopedia of Type Strains, Phase IV (KMG-IV): sequencing the most valuable type-strain genomes for metagenomic binning, comparative biology and taxonomic classification.</title>
        <authorList>
            <person name="Goeker M."/>
        </authorList>
    </citation>
    <scope>NUCLEOTIDE SEQUENCE [LARGE SCALE GENOMIC DNA]</scope>
    <source>
        <strain evidence="1 2">DSM 23562</strain>
    </source>
</reference>
<dbReference type="Proteomes" id="UP000520814">
    <property type="component" value="Unassembled WGS sequence"/>
</dbReference>
<dbReference type="RefSeq" id="WP_184193404.1">
    <property type="nucleotide sequence ID" value="NZ_JACHGW010000001.1"/>
</dbReference>
<dbReference type="CDD" id="cd15482">
    <property type="entry name" value="Sialidase_non-viral"/>
    <property type="match status" value="1"/>
</dbReference>
<proteinExistence type="predicted"/>
<dbReference type="InterPro" id="IPR015943">
    <property type="entry name" value="WD40/YVTN_repeat-like_dom_sf"/>
</dbReference>
<dbReference type="AlphaFoldDB" id="A0A7W9W660"/>
<dbReference type="Gene3D" id="2.130.10.10">
    <property type="entry name" value="YVTN repeat-like/Quinoprotein amine dehydrogenase"/>
    <property type="match status" value="1"/>
</dbReference>
<dbReference type="SUPFAM" id="SSF50939">
    <property type="entry name" value="Sialidases"/>
    <property type="match status" value="1"/>
</dbReference>